<feature type="domain" description="TRP C-terminal" evidence="2">
    <location>
        <begin position="59"/>
        <end position="209"/>
    </location>
</feature>
<evidence type="ECO:0000259" key="2">
    <source>
        <dbReference type="Pfam" id="PF06011"/>
    </source>
</evidence>
<comment type="caution">
    <text evidence="3">The sequence shown here is derived from an EMBL/GenBank/DDBJ whole genome shotgun (WGS) entry which is preliminary data.</text>
</comment>
<evidence type="ECO:0000313" key="4">
    <source>
        <dbReference type="Proteomes" id="UP000605846"/>
    </source>
</evidence>
<dbReference type="Pfam" id="PF06011">
    <property type="entry name" value="TRP"/>
    <property type="match status" value="1"/>
</dbReference>
<keyword evidence="4" id="KW-1185">Reference proteome</keyword>
<evidence type="ECO:0000313" key="3">
    <source>
        <dbReference type="EMBL" id="KAF7722267.1"/>
    </source>
</evidence>
<organism evidence="3 4">
    <name type="scientific">Apophysomyces ossiformis</name>
    <dbReference type="NCBI Taxonomy" id="679940"/>
    <lineage>
        <taxon>Eukaryota</taxon>
        <taxon>Fungi</taxon>
        <taxon>Fungi incertae sedis</taxon>
        <taxon>Mucoromycota</taxon>
        <taxon>Mucoromycotina</taxon>
        <taxon>Mucoromycetes</taxon>
        <taxon>Mucorales</taxon>
        <taxon>Mucorineae</taxon>
        <taxon>Mucoraceae</taxon>
        <taxon>Apophysomyces</taxon>
    </lineage>
</organism>
<dbReference type="InterPro" id="IPR010308">
    <property type="entry name" value="TRP_C"/>
</dbReference>
<accession>A0A8H7BR92</accession>
<dbReference type="Proteomes" id="UP000605846">
    <property type="component" value="Unassembled WGS sequence"/>
</dbReference>
<keyword evidence="1" id="KW-0812">Transmembrane</keyword>
<keyword evidence="1" id="KW-1133">Transmembrane helix</keyword>
<dbReference type="AlphaFoldDB" id="A0A8H7BR92"/>
<feature type="transmembrane region" description="Helical" evidence="1">
    <location>
        <begin position="24"/>
        <end position="44"/>
    </location>
</feature>
<feature type="transmembrane region" description="Helical" evidence="1">
    <location>
        <begin position="167"/>
        <end position="194"/>
    </location>
</feature>
<dbReference type="PANTHER" id="PTHR31145">
    <property type="entry name" value="INTEGRAL MEMBRANE PROTEIN (AFU_ORTHOLOGUE AFUA_7G01610)"/>
    <property type="match status" value="1"/>
</dbReference>
<dbReference type="OrthoDB" id="2115177at2759"/>
<dbReference type="InterPro" id="IPR040241">
    <property type="entry name" value="TRP_Flc/Pkd2-like"/>
</dbReference>
<dbReference type="GO" id="GO:0016020">
    <property type="term" value="C:membrane"/>
    <property type="evidence" value="ECO:0007669"/>
    <property type="project" value="TreeGrafter"/>
</dbReference>
<gene>
    <name evidence="3" type="ORF">EC973_003487</name>
</gene>
<dbReference type="PANTHER" id="PTHR31145:SF6">
    <property type="entry name" value="INTEGRAL MEMBRANE PROTEIN (AFU_ORTHOLOGUE AFUA_7G01610)"/>
    <property type="match status" value="1"/>
</dbReference>
<dbReference type="EMBL" id="JABAYA010000204">
    <property type="protein sequence ID" value="KAF7722267.1"/>
    <property type="molecule type" value="Genomic_DNA"/>
</dbReference>
<keyword evidence="1" id="KW-0472">Membrane</keyword>
<proteinExistence type="predicted"/>
<reference evidence="3" key="1">
    <citation type="submission" date="2020-01" db="EMBL/GenBank/DDBJ databases">
        <title>Genome Sequencing of Three Apophysomyces-Like Fungal Strains Confirms a Novel Fungal Genus in the Mucoromycota with divergent Burkholderia-like Endosymbiotic Bacteria.</title>
        <authorList>
            <person name="Stajich J.E."/>
            <person name="Macias A.M."/>
            <person name="Carter-House D."/>
            <person name="Lovett B."/>
            <person name="Kasson L.R."/>
            <person name="Berry K."/>
            <person name="Grigoriev I."/>
            <person name="Chang Y."/>
            <person name="Spatafora J."/>
            <person name="Kasson M.T."/>
        </authorList>
    </citation>
    <scope>NUCLEOTIDE SEQUENCE</scope>
    <source>
        <strain evidence="3">NRRL A-21654</strain>
    </source>
</reference>
<name>A0A8H7BR92_9FUNG</name>
<protein>
    <recommendedName>
        <fullName evidence="2">TRP C-terminal domain-containing protein</fullName>
    </recommendedName>
</protein>
<evidence type="ECO:0000256" key="1">
    <source>
        <dbReference type="SAM" id="Phobius"/>
    </source>
</evidence>
<sequence>MDNTSSIVCLLAAPIGYQNPAWRVAFSFVPISIALLAGIVSLCCRLHNARKHEQDLFLAISNYGLASETAKYNISTAFDVVFYAQFVFSTGALNLNYPQFYSLFTANFAWSWLLLSNTWIREHLMNASGLCYGDQESSTTKCNGNVAVTLAKNIVDLSQALDIDSRVFFLTCIIVFTFLLAGITVVCLALWLVWEILALSRPYQFASQRRKVSNVTFDLAQEYICG</sequence>
<dbReference type="GO" id="GO:0055085">
    <property type="term" value="P:transmembrane transport"/>
    <property type="evidence" value="ECO:0007669"/>
    <property type="project" value="TreeGrafter"/>
</dbReference>